<dbReference type="GeneID" id="18928226"/>
<dbReference type="InterPro" id="IPR007271">
    <property type="entry name" value="Nuc_sug_transpt"/>
</dbReference>
<dbReference type="InParanoid" id="F4S1J3"/>
<keyword evidence="3 5" id="KW-1133">Transmembrane helix</keyword>
<dbReference type="Proteomes" id="UP000001072">
    <property type="component" value="Unassembled WGS sequence"/>
</dbReference>
<dbReference type="KEGG" id="mlr:MELLADRAFT_45116"/>
<dbReference type="GO" id="GO:0000139">
    <property type="term" value="C:Golgi membrane"/>
    <property type="evidence" value="ECO:0007669"/>
    <property type="project" value="InterPro"/>
</dbReference>
<name>F4S1J3_MELLP</name>
<dbReference type="PANTHER" id="PTHR10231">
    <property type="entry name" value="NUCLEOTIDE-SUGAR TRANSMEMBRANE TRANSPORTER"/>
    <property type="match status" value="1"/>
</dbReference>
<evidence type="ECO:0000256" key="2">
    <source>
        <dbReference type="ARBA" id="ARBA00022692"/>
    </source>
</evidence>
<dbReference type="VEuPathDB" id="FungiDB:MELLADRAFT_45116"/>
<feature type="transmembrane region" description="Helical" evidence="5">
    <location>
        <begin position="177"/>
        <end position="197"/>
    </location>
</feature>
<dbReference type="PIRSF" id="PIRSF005799">
    <property type="entry name" value="UDP-gal_transpt"/>
    <property type="match status" value="1"/>
</dbReference>
<feature type="transmembrane region" description="Helical" evidence="5">
    <location>
        <begin position="218"/>
        <end position="237"/>
    </location>
</feature>
<dbReference type="eggNOG" id="KOG2234">
    <property type="taxonomic scope" value="Eukaryota"/>
</dbReference>
<evidence type="ECO:0000256" key="4">
    <source>
        <dbReference type="ARBA" id="ARBA00023136"/>
    </source>
</evidence>
<feature type="transmembrane region" description="Helical" evidence="5">
    <location>
        <begin position="283"/>
        <end position="304"/>
    </location>
</feature>
<dbReference type="OrthoDB" id="408493at2759"/>
<feature type="transmembrane region" description="Helical" evidence="5">
    <location>
        <begin position="108"/>
        <end position="125"/>
    </location>
</feature>
<proteinExistence type="predicted"/>
<gene>
    <name evidence="6" type="ORF">MELLADRAFT_45116</name>
</gene>
<dbReference type="InterPro" id="IPR037185">
    <property type="entry name" value="EmrE-like"/>
</dbReference>
<keyword evidence="2 5" id="KW-0812">Transmembrane</keyword>
<dbReference type="GO" id="GO:0015165">
    <property type="term" value="F:pyrimidine nucleotide-sugar transmembrane transporter activity"/>
    <property type="evidence" value="ECO:0007669"/>
    <property type="project" value="InterPro"/>
</dbReference>
<evidence type="ECO:0000256" key="5">
    <source>
        <dbReference type="SAM" id="Phobius"/>
    </source>
</evidence>
<reference evidence="7" key="1">
    <citation type="journal article" date="2011" name="Proc. Natl. Acad. Sci. U.S.A.">
        <title>Obligate biotrophy features unraveled by the genomic analysis of rust fungi.</title>
        <authorList>
            <person name="Duplessis S."/>
            <person name="Cuomo C.A."/>
            <person name="Lin Y.-C."/>
            <person name="Aerts A."/>
            <person name="Tisserant E."/>
            <person name="Veneault-Fourrey C."/>
            <person name="Joly D.L."/>
            <person name="Hacquard S."/>
            <person name="Amselem J."/>
            <person name="Cantarel B.L."/>
            <person name="Chiu R."/>
            <person name="Coutinho P.M."/>
            <person name="Feau N."/>
            <person name="Field M."/>
            <person name="Frey P."/>
            <person name="Gelhaye E."/>
            <person name="Goldberg J."/>
            <person name="Grabherr M.G."/>
            <person name="Kodira C.D."/>
            <person name="Kohler A."/>
            <person name="Kuees U."/>
            <person name="Lindquist E.A."/>
            <person name="Lucas S.M."/>
            <person name="Mago R."/>
            <person name="Mauceli E."/>
            <person name="Morin E."/>
            <person name="Murat C."/>
            <person name="Pangilinan J.L."/>
            <person name="Park R."/>
            <person name="Pearson M."/>
            <person name="Quesneville H."/>
            <person name="Rouhier N."/>
            <person name="Sakthikumar S."/>
            <person name="Salamov A.A."/>
            <person name="Schmutz J."/>
            <person name="Selles B."/>
            <person name="Shapiro H."/>
            <person name="Tanguay P."/>
            <person name="Tuskan G.A."/>
            <person name="Henrissat B."/>
            <person name="Van de Peer Y."/>
            <person name="Rouze P."/>
            <person name="Ellis J.G."/>
            <person name="Dodds P.N."/>
            <person name="Schein J.E."/>
            <person name="Zhong S."/>
            <person name="Hamelin R.C."/>
            <person name="Grigoriev I.V."/>
            <person name="Szabo L.J."/>
            <person name="Martin F."/>
        </authorList>
    </citation>
    <scope>NUCLEOTIDE SEQUENCE [LARGE SCALE GENOMIC DNA]</scope>
    <source>
        <strain evidence="7">98AG31 / pathotype 3-4-7</strain>
    </source>
</reference>
<dbReference type="EMBL" id="GL883138">
    <property type="protein sequence ID" value="EGG01495.1"/>
    <property type="molecule type" value="Genomic_DNA"/>
</dbReference>
<keyword evidence="4 5" id="KW-0472">Membrane</keyword>
<evidence type="ECO:0000256" key="3">
    <source>
        <dbReference type="ARBA" id="ARBA00022989"/>
    </source>
</evidence>
<organism evidence="7">
    <name type="scientific">Melampsora larici-populina (strain 98AG31 / pathotype 3-4-7)</name>
    <name type="common">Poplar leaf rust fungus</name>
    <dbReference type="NCBI Taxonomy" id="747676"/>
    <lineage>
        <taxon>Eukaryota</taxon>
        <taxon>Fungi</taxon>
        <taxon>Dikarya</taxon>
        <taxon>Basidiomycota</taxon>
        <taxon>Pucciniomycotina</taxon>
        <taxon>Pucciniomycetes</taxon>
        <taxon>Pucciniales</taxon>
        <taxon>Melampsoraceae</taxon>
        <taxon>Melampsora</taxon>
    </lineage>
</organism>
<protein>
    <recommendedName>
        <fullName evidence="8">UDP-galactose transporter</fullName>
    </recommendedName>
</protein>
<dbReference type="HOGENOM" id="CLU_024645_1_0_1"/>
<feature type="transmembrane region" description="Helical" evidence="5">
    <location>
        <begin position="134"/>
        <end position="151"/>
    </location>
</feature>
<dbReference type="NCBIfam" id="TIGR00803">
    <property type="entry name" value="nst"/>
    <property type="match status" value="1"/>
</dbReference>
<feature type="transmembrane region" description="Helical" evidence="5">
    <location>
        <begin position="257"/>
        <end position="276"/>
    </location>
</feature>
<dbReference type="AlphaFoldDB" id="F4S1J3"/>
<evidence type="ECO:0000313" key="6">
    <source>
        <dbReference type="EMBL" id="EGG01495.1"/>
    </source>
</evidence>
<keyword evidence="7" id="KW-1185">Reference proteome</keyword>
<accession>F4S1J3</accession>
<dbReference type="RefSeq" id="XP_007415345.1">
    <property type="nucleotide sequence ID" value="XM_007415283.1"/>
</dbReference>
<feature type="transmembrane region" description="Helical" evidence="5">
    <location>
        <begin position="310"/>
        <end position="329"/>
    </location>
</feature>
<evidence type="ECO:0008006" key="8">
    <source>
        <dbReference type="Google" id="ProtNLM"/>
    </source>
</evidence>
<comment type="subcellular location">
    <subcellularLocation>
        <location evidence="1">Membrane</location>
        <topology evidence="1">Multi-pass membrane protein</topology>
    </subcellularLocation>
</comment>
<evidence type="ECO:0000256" key="1">
    <source>
        <dbReference type="ARBA" id="ARBA00004141"/>
    </source>
</evidence>
<evidence type="ECO:0000313" key="7">
    <source>
        <dbReference type="Proteomes" id="UP000001072"/>
    </source>
</evidence>
<dbReference type="SUPFAM" id="SSF103481">
    <property type="entry name" value="Multidrug resistance efflux transporter EmrE"/>
    <property type="match status" value="1"/>
</dbReference>
<sequence length="344" mass="38516">MISLIALCIHYSALTIIMHISRTNSHQSYKASSAVVLTEFFKLLISICLGFIEKLQEFDRLEEVMNQLKLEIFQPGWWKLSVPAIMFVLQNNLQYIAASNLSVPLFQITYQLKILTTALCSVLLLNRTLYKSQWIALFLLSVGVAAVQLHAQAEDHPPISSSSESSLPHVPKQMNQLLGLLSVLLACVSSGFASVYFERVLKSTLQPRMGSGGATSVWIRNIQLSFFGFLMGGLIVHIEHQRSTPKMLQEFWNGFDWMVWCVIGFQVIGGLLNALVIKFSDNIAKGFATSVSILISFGLSLVLFEFKLSLGSLMGIGLVVFSTWFFNVSQDQLDRLGRKLNLKR</sequence>
<dbReference type="Pfam" id="PF04142">
    <property type="entry name" value="Nuc_sug_transp"/>
    <property type="match status" value="1"/>
</dbReference>